<dbReference type="EMBL" id="PPXD01000026">
    <property type="protein sequence ID" value="POH62538.1"/>
    <property type="molecule type" value="Genomic_DNA"/>
</dbReference>
<comment type="caution">
    <text evidence="2">The sequence shown here is derived from an EMBL/GenBank/DDBJ whole genome shotgun (WGS) entry which is preliminary data.</text>
</comment>
<keyword evidence="1" id="KW-1133">Transmembrane helix</keyword>
<keyword evidence="3" id="KW-1185">Reference proteome</keyword>
<name>A0A2S3ZAD3_9MICO</name>
<gene>
    <name evidence="2" type="ORF">C3B61_16965</name>
</gene>
<accession>A0A2S3ZAD3</accession>
<sequence length="256" mass="27431">MTAISTAPPVPRLASRHRLVKVMRLHLVNRLTYVGIPWIITGVALFISIVVALLISAAVPEAGRQDALQGMSYSWAVLSPLWYLAVVGVQAVSAVFPFALGFSITRREYALGTLLTYVVIAAFNATGWAILTEIERAINESGVVFHHFTALWLGEVGAGAVWLSLFALQILIFAVTSAFAAVYARWRSLGMLVLWAAVALLVLGLIAFAVLTGTAPSIIDWLMGISTVSFFAALLIPAALAFGLGWGALRRAPLRG</sequence>
<feature type="transmembrane region" description="Helical" evidence="1">
    <location>
        <begin position="80"/>
        <end position="102"/>
    </location>
</feature>
<organism evidence="2 3">
    <name type="scientific">Cryobacterium zongtaii</name>
    <dbReference type="NCBI Taxonomy" id="1259217"/>
    <lineage>
        <taxon>Bacteria</taxon>
        <taxon>Bacillati</taxon>
        <taxon>Actinomycetota</taxon>
        <taxon>Actinomycetes</taxon>
        <taxon>Micrococcales</taxon>
        <taxon>Microbacteriaceae</taxon>
        <taxon>Cryobacterium</taxon>
    </lineage>
</organism>
<feature type="transmembrane region" description="Helical" evidence="1">
    <location>
        <begin position="31"/>
        <end position="60"/>
    </location>
</feature>
<feature type="transmembrane region" description="Helical" evidence="1">
    <location>
        <begin position="109"/>
        <end position="131"/>
    </location>
</feature>
<keyword evidence="1" id="KW-0472">Membrane</keyword>
<dbReference type="RefSeq" id="WP_103461676.1">
    <property type="nucleotide sequence ID" value="NZ_PPXD01000026.1"/>
</dbReference>
<protein>
    <submittedName>
        <fullName evidence="2">Uncharacterized protein</fullName>
    </submittedName>
</protein>
<feature type="transmembrane region" description="Helical" evidence="1">
    <location>
        <begin position="221"/>
        <end position="249"/>
    </location>
</feature>
<evidence type="ECO:0000313" key="3">
    <source>
        <dbReference type="Proteomes" id="UP000237340"/>
    </source>
</evidence>
<dbReference type="AlphaFoldDB" id="A0A2S3ZAD3"/>
<feature type="transmembrane region" description="Helical" evidence="1">
    <location>
        <begin position="161"/>
        <end position="184"/>
    </location>
</feature>
<keyword evidence="1" id="KW-0812">Transmembrane</keyword>
<evidence type="ECO:0000256" key="1">
    <source>
        <dbReference type="SAM" id="Phobius"/>
    </source>
</evidence>
<proteinExistence type="predicted"/>
<feature type="transmembrane region" description="Helical" evidence="1">
    <location>
        <begin position="191"/>
        <end position="215"/>
    </location>
</feature>
<evidence type="ECO:0000313" key="2">
    <source>
        <dbReference type="EMBL" id="POH62538.1"/>
    </source>
</evidence>
<dbReference type="Proteomes" id="UP000237340">
    <property type="component" value="Unassembled WGS sequence"/>
</dbReference>
<reference evidence="2 3" key="1">
    <citation type="submission" date="2018-01" db="EMBL/GenBank/DDBJ databases">
        <title>Cryobacterium sp. nov., from glaciers in China.</title>
        <authorList>
            <person name="Liu Q."/>
            <person name="Xin Y.-H."/>
        </authorList>
    </citation>
    <scope>NUCLEOTIDE SEQUENCE [LARGE SCALE GENOMIC DNA]</scope>
    <source>
        <strain evidence="2 3">TMN-42</strain>
    </source>
</reference>